<dbReference type="AlphaFoldDB" id="L0D6P2"/>
<gene>
    <name evidence="1" type="ordered locus">Sinac_0665</name>
</gene>
<proteinExistence type="predicted"/>
<dbReference type="EMBL" id="CP003364">
    <property type="protein sequence ID" value="AGA25079.1"/>
    <property type="molecule type" value="Genomic_DNA"/>
</dbReference>
<sequence length="70" mass="7614">MGRKKGFTGRTYSFGNRSDWGADAQVVLMSVYQMLQQRGHAPPKTVVDAITTYLEIGKLSLLPAKVTAVG</sequence>
<evidence type="ECO:0000313" key="2">
    <source>
        <dbReference type="Proteomes" id="UP000010798"/>
    </source>
</evidence>
<dbReference type="Proteomes" id="UP000010798">
    <property type="component" value="Chromosome"/>
</dbReference>
<dbReference type="HOGENOM" id="CLU_2755693_0_0_0"/>
<dbReference type="KEGG" id="saci:Sinac_0665"/>
<evidence type="ECO:0000313" key="1">
    <source>
        <dbReference type="EMBL" id="AGA25079.1"/>
    </source>
</evidence>
<reference evidence="1 2" key="1">
    <citation type="submission" date="2012-02" db="EMBL/GenBank/DDBJ databases">
        <title>Complete sequence of chromosome of Singulisphaera acidiphila DSM 18658.</title>
        <authorList>
            <consortium name="US DOE Joint Genome Institute (JGI-PGF)"/>
            <person name="Lucas S."/>
            <person name="Copeland A."/>
            <person name="Lapidus A."/>
            <person name="Glavina del Rio T."/>
            <person name="Dalin E."/>
            <person name="Tice H."/>
            <person name="Bruce D."/>
            <person name="Goodwin L."/>
            <person name="Pitluck S."/>
            <person name="Peters L."/>
            <person name="Ovchinnikova G."/>
            <person name="Chertkov O."/>
            <person name="Kyrpides N."/>
            <person name="Mavromatis K."/>
            <person name="Ivanova N."/>
            <person name="Brettin T."/>
            <person name="Detter J.C."/>
            <person name="Han C."/>
            <person name="Larimer F."/>
            <person name="Land M."/>
            <person name="Hauser L."/>
            <person name="Markowitz V."/>
            <person name="Cheng J.-F."/>
            <person name="Hugenholtz P."/>
            <person name="Woyke T."/>
            <person name="Wu D."/>
            <person name="Tindall B."/>
            <person name="Pomrenke H."/>
            <person name="Brambilla E."/>
            <person name="Klenk H.-P."/>
            <person name="Eisen J.A."/>
        </authorList>
    </citation>
    <scope>NUCLEOTIDE SEQUENCE [LARGE SCALE GENOMIC DNA]</scope>
    <source>
        <strain evidence="2">ATCC BAA-1392 / DSM 18658 / VKM B-2454 / MOB10</strain>
    </source>
</reference>
<accession>L0D6P2</accession>
<protein>
    <submittedName>
        <fullName evidence="1">Uncharacterized protein</fullName>
    </submittedName>
</protein>
<name>L0D6P2_SINAD</name>
<organism evidence="1 2">
    <name type="scientific">Singulisphaera acidiphila (strain ATCC BAA-1392 / DSM 18658 / VKM B-2454 / MOB10)</name>
    <dbReference type="NCBI Taxonomy" id="886293"/>
    <lineage>
        <taxon>Bacteria</taxon>
        <taxon>Pseudomonadati</taxon>
        <taxon>Planctomycetota</taxon>
        <taxon>Planctomycetia</taxon>
        <taxon>Isosphaerales</taxon>
        <taxon>Isosphaeraceae</taxon>
        <taxon>Singulisphaera</taxon>
    </lineage>
</organism>
<dbReference type="RefSeq" id="WP_015244260.1">
    <property type="nucleotide sequence ID" value="NC_019892.1"/>
</dbReference>
<keyword evidence="2" id="KW-1185">Reference proteome</keyword>